<keyword evidence="4" id="KW-1185">Reference proteome</keyword>
<feature type="transmembrane region" description="Helical" evidence="2">
    <location>
        <begin position="66"/>
        <end position="91"/>
    </location>
</feature>
<evidence type="ECO:0000256" key="2">
    <source>
        <dbReference type="SAM" id="Phobius"/>
    </source>
</evidence>
<feature type="transmembrane region" description="Helical" evidence="2">
    <location>
        <begin position="24"/>
        <end position="45"/>
    </location>
</feature>
<keyword evidence="2" id="KW-0812">Transmembrane</keyword>
<reference evidence="3 4" key="1">
    <citation type="submission" date="2020-07" db="EMBL/GenBank/DDBJ databases">
        <title>Stappia sp., F7233, whole genome shotgun sequencing project.</title>
        <authorList>
            <person name="Jiang S."/>
            <person name="Liu Z.W."/>
            <person name="Du Z.J."/>
        </authorList>
    </citation>
    <scope>NUCLEOTIDE SEQUENCE [LARGE SCALE GENOMIC DNA]</scope>
    <source>
        <strain evidence="3 4">F7233</strain>
    </source>
</reference>
<dbReference type="EMBL" id="JACFXV010000006">
    <property type="protein sequence ID" value="MBA5775507.1"/>
    <property type="molecule type" value="Genomic_DNA"/>
</dbReference>
<keyword evidence="2" id="KW-1133">Transmembrane helix</keyword>
<name>A0A839A977_9HYPH</name>
<keyword evidence="2" id="KW-0472">Membrane</keyword>
<comment type="caution">
    <text evidence="3">The sequence shown here is derived from an EMBL/GenBank/DDBJ whole genome shotgun (WGS) entry which is preliminary data.</text>
</comment>
<organism evidence="3 4">
    <name type="scientific">Stappia albiluteola</name>
    <dbReference type="NCBI Taxonomy" id="2758565"/>
    <lineage>
        <taxon>Bacteria</taxon>
        <taxon>Pseudomonadati</taxon>
        <taxon>Pseudomonadota</taxon>
        <taxon>Alphaproteobacteria</taxon>
        <taxon>Hyphomicrobiales</taxon>
        <taxon>Stappiaceae</taxon>
        <taxon>Stappia</taxon>
    </lineage>
</organism>
<accession>A0A839A977</accession>
<gene>
    <name evidence="3" type="ORF">H2509_00015</name>
</gene>
<dbReference type="AlphaFoldDB" id="A0A839A977"/>
<evidence type="ECO:0000256" key="1">
    <source>
        <dbReference type="SAM" id="MobiDB-lite"/>
    </source>
</evidence>
<dbReference type="RefSeq" id="WP_182161029.1">
    <property type="nucleotide sequence ID" value="NZ_JACFXV010000006.1"/>
</dbReference>
<protein>
    <submittedName>
        <fullName evidence="3">Uncharacterized protein</fullName>
    </submittedName>
</protein>
<proteinExistence type="predicted"/>
<dbReference type="Proteomes" id="UP000541109">
    <property type="component" value="Unassembled WGS sequence"/>
</dbReference>
<evidence type="ECO:0000313" key="4">
    <source>
        <dbReference type="Proteomes" id="UP000541109"/>
    </source>
</evidence>
<evidence type="ECO:0000313" key="3">
    <source>
        <dbReference type="EMBL" id="MBA5775507.1"/>
    </source>
</evidence>
<sequence>MEDLHPLAPNHLPAFVTEPGRTDVLFVAMGVFVLFFVVGIGVFYFKLHALPEHMAKRGQKIQFEIVCVLALLAMFTHNHAYWIAALLLALVPLPDFTTPLTSMARSLSRIAKGYFEDEPPIFRGPELRDRSSIKPAPTDEATETPSAKVQDAD</sequence>
<feature type="region of interest" description="Disordered" evidence="1">
    <location>
        <begin position="118"/>
        <end position="153"/>
    </location>
</feature>